<reference evidence="5" key="1">
    <citation type="journal article" date="2019" name="Int. J. Syst. Evol. Microbiol.">
        <title>The Global Catalogue of Microorganisms (GCM) 10K type strain sequencing project: providing services to taxonomists for standard genome sequencing and annotation.</title>
        <authorList>
            <consortium name="The Broad Institute Genomics Platform"/>
            <consortium name="The Broad Institute Genome Sequencing Center for Infectious Disease"/>
            <person name="Wu L."/>
            <person name="Ma J."/>
        </authorList>
    </citation>
    <scope>NUCLEOTIDE SEQUENCE [LARGE SCALE GENOMIC DNA]</scope>
    <source>
        <strain evidence="5">CCM 8980</strain>
    </source>
</reference>
<accession>A0ABW4CH71</accession>
<feature type="region of interest" description="Disordered" evidence="1">
    <location>
        <begin position="64"/>
        <end position="83"/>
    </location>
</feature>
<keyword evidence="2" id="KW-0812">Transmembrane</keyword>
<dbReference type="GO" id="GO:0016787">
    <property type="term" value="F:hydrolase activity"/>
    <property type="evidence" value="ECO:0007669"/>
    <property type="project" value="UniProtKB-KW"/>
</dbReference>
<protein>
    <submittedName>
        <fullName evidence="4">Serine hydrolase domain-containing protein</fullName>
        <ecNumber evidence="4">3.-.-.-</ecNumber>
    </submittedName>
</protein>
<dbReference type="Pfam" id="PF00144">
    <property type="entry name" value="Beta-lactamase"/>
    <property type="match status" value="1"/>
</dbReference>
<keyword evidence="5" id="KW-1185">Reference proteome</keyword>
<proteinExistence type="predicted"/>
<sequence>MQTRKQRREQSAHAKRPAHVIAAILALAMVALAVMGGVYVWHRHQANATAQKAKSSLVTMTRTVSEPTVASSSSDSEPPSTVDPTIQAVLQGRLAPLHFNGTAIIVRGGKLVASYASGTANAGTGQKNSLGTLYEINSIQKSLTAALIMKQISAGKLAMSTKLSQFFPQFPAASQVTVQELLTMTSGYRPGQGYGPRPYVNDQQAVAAMASTVQFDPAQHRRFSYAGLNYNILCGILAKVSGKQYPQNLHEVILDPLKLNAATFAYDQLPQTAALGYRWPPKAALADFSAAYTTSATQAHFELGTGQLYMNCMELYHAEKALQDGTILTPAEKKTLYTRLAGTNSSYAGGLYQSVATQRRAQGYGYGFTGFMRISRDGQNAVIFLTNTTKAPDKYPFLKIADSLAKEYI</sequence>
<feature type="transmembrane region" description="Helical" evidence="2">
    <location>
        <begin position="20"/>
        <end position="41"/>
    </location>
</feature>
<evidence type="ECO:0000313" key="4">
    <source>
        <dbReference type="EMBL" id="MFD1429647.1"/>
    </source>
</evidence>
<dbReference type="InterPro" id="IPR012338">
    <property type="entry name" value="Beta-lactam/transpept-like"/>
</dbReference>
<gene>
    <name evidence="4" type="ORF">ACFQ4P_05225</name>
</gene>
<dbReference type="SUPFAM" id="SSF56601">
    <property type="entry name" value="beta-lactamase/transpeptidase-like"/>
    <property type="match status" value="1"/>
</dbReference>
<organism evidence="4 5">
    <name type="scientific">Lacticaseibacillus mingshuiensis</name>
    <dbReference type="NCBI Taxonomy" id="2799574"/>
    <lineage>
        <taxon>Bacteria</taxon>
        <taxon>Bacillati</taxon>
        <taxon>Bacillota</taxon>
        <taxon>Bacilli</taxon>
        <taxon>Lactobacillales</taxon>
        <taxon>Lactobacillaceae</taxon>
        <taxon>Lacticaseibacillus</taxon>
    </lineage>
</organism>
<dbReference type="Proteomes" id="UP001597196">
    <property type="component" value="Unassembled WGS sequence"/>
</dbReference>
<evidence type="ECO:0000256" key="2">
    <source>
        <dbReference type="SAM" id="Phobius"/>
    </source>
</evidence>
<dbReference type="Gene3D" id="3.40.710.10">
    <property type="entry name" value="DD-peptidase/beta-lactamase superfamily"/>
    <property type="match status" value="1"/>
</dbReference>
<dbReference type="InterPro" id="IPR050789">
    <property type="entry name" value="Diverse_Enzym_Activities"/>
</dbReference>
<comment type="caution">
    <text evidence="4">The sequence shown here is derived from an EMBL/GenBank/DDBJ whole genome shotgun (WGS) entry which is preliminary data.</text>
</comment>
<dbReference type="EMBL" id="JBHTOC010000006">
    <property type="protein sequence ID" value="MFD1429647.1"/>
    <property type="molecule type" value="Genomic_DNA"/>
</dbReference>
<dbReference type="RefSeq" id="WP_203626730.1">
    <property type="nucleotide sequence ID" value="NZ_BOLQ01000008.1"/>
</dbReference>
<dbReference type="PANTHER" id="PTHR43283">
    <property type="entry name" value="BETA-LACTAMASE-RELATED"/>
    <property type="match status" value="1"/>
</dbReference>
<name>A0ABW4CH71_9LACO</name>
<keyword evidence="2" id="KW-1133">Transmembrane helix</keyword>
<evidence type="ECO:0000256" key="1">
    <source>
        <dbReference type="SAM" id="MobiDB-lite"/>
    </source>
</evidence>
<feature type="domain" description="Beta-lactamase-related" evidence="3">
    <location>
        <begin position="99"/>
        <end position="393"/>
    </location>
</feature>
<dbReference type="InterPro" id="IPR001466">
    <property type="entry name" value="Beta-lactam-related"/>
</dbReference>
<evidence type="ECO:0000313" key="5">
    <source>
        <dbReference type="Proteomes" id="UP001597196"/>
    </source>
</evidence>
<evidence type="ECO:0000259" key="3">
    <source>
        <dbReference type="Pfam" id="PF00144"/>
    </source>
</evidence>
<keyword evidence="2" id="KW-0472">Membrane</keyword>
<keyword evidence="4" id="KW-0378">Hydrolase</keyword>
<dbReference type="EC" id="3.-.-.-" evidence="4"/>